<gene>
    <name evidence="8" type="ORF">GCM10009849_12510</name>
</gene>
<comment type="subcellular location">
    <subcellularLocation>
        <location evidence="1">Cell membrane</location>
        <topology evidence="1">Multi-pass membrane protein</topology>
    </subcellularLocation>
</comment>
<evidence type="ECO:0000256" key="2">
    <source>
        <dbReference type="ARBA" id="ARBA00022475"/>
    </source>
</evidence>
<dbReference type="EMBL" id="BAAAQW010000003">
    <property type="protein sequence ID" value="GAA2198726.1"/>
    <property type="molecule type" value="Genomic_DNA"/>
</dbReference>
<keyword evidence="4 6" id="KW-1133">Transmembrane helix</keyword>
<feature type="transmembrane region" description="Helical" evidence="6">
    <location>
        <begin position="257"/>
        <end position="276"/>
    </location>
</feature>
<name>A0ABP5NJX2_9MICC</name>
<feature type="transmembrane region" description="Helical" evidence="6">
    <location>
        <begin position="115"/>
        <end position="132"/>
    </location>
</feature>
<evidence type="ECO:0000256" key="5">
    <source>
        <dbReference type="ARBA" id="ARBA00023136"/>
    </source>
</evidence>
<keyword evidence="5 6" id="KW-0472">Membrane</keyword>
<keyword evidence="9" id="KW-1185">Reference proteome</keyword>
<feature type="transmembrane region" description="Helical" evidence="6">
    <location>
        <begin position="6"/>
        <end position="29"/>
    </location>
</feature>
<feature type="transmembrane region" description="Helical" evidence="6">
    <location>
        <begin position="288"/>
        <end position="308"/>
    </location>
</feature>
<evidence type="ECO:0000313" key="9">
    <source>
        <dbReference type="Proteomes" id="UP001500432"/>
    </source>
</evidence>
<feature type="domain" description="Type II secretion system protein GspF" evidence="7">
    <location>
        <begin position="149"/>
        <end position="273"/>
    </location>
</feature>
<organism evidence="8 9">
    <name type="scientific">Sinomonas flava</name>
    <dbReference type="NCBI Taxonomy" id="496857"/>
    <lineage>
        <taxon>Bacteria</taxon>
        <taxon>Bacillati</taxon>
        <taxon>Actinomycetota</taxon>
        <taxon>Actinomycetes</taxon>
        <taxon>Micrococcales</taxon>
        <taxon>Micrococcaceae</taxon>
        <taxon>Sinomonas</taxon>
    </lineage>
</organism>
<evidence type="ECO:0000313" key="8">
    <source>
        <dbReference type="EMBL" id="GAA2198726.1"/>
    </source>
</evidence>
<accession>A0ABP5NJX2</accession>
<feature type="transmembrane region" description="Helical" evidence="6">
    <location>
        <begin position="91"/>
        <end position="109"/>
    </location>
</feature>
<dbReference type="InterPro" id="IPR042094">
    <property type="entry name" value="T2SS_GspF_sf"/>
</dbReference>
<evidence type="ECO:0000259" key="7">
    <source>
        <dbReference type="Pfam" id="PF00482"/>
    </source>
</evidence>
<keyword evidence="2" id="KW-1003">Cell membrane</keyword>
<dbReference type="Pfam" id="PF00482">
    <property type="entry name" value="T2SSF"/>
    <property type="match status" value="1"/>
</dbReference>
<reference evidence="9" key="1">
    <citation type="journal article" date="2019" name="Int. J. Syst. Evol. Microbiol.">
        <title>The Global Catalogue of Microorganisms (GCM) 10K type strain sequencing project: providing services to taxonomists for standard genome sequencing and annotation.</title>
        <authorList>
            <consortium name="The Broad Institute Genomics Platform"/>
            <consortium name="The Broad Institute Genome Sequencing Center for Infectious Disease"/>
            <person name="Wu L."/>
            <person name="Ma J."/>
        </authorList>
    </citation>
    <scope>NUCLEOTIDE SEQUENCE [LARGE SCALE GENOMIC DNA]</scope>
    <source>
        <strain evidence="9">JCM 16034</strain>
    </source>
</reference>
<proteinExistence type="predicted"/>
<comment type="caution">
    <text evidence="8">The sequence shown here is derived from an EMBL/GenBank/DDBJ whole genome shotgun (WGS) entry which is preliminary data.</text>
</comment>
<evidence type="ECO:0000256" key="1">
    <source>
        <dbReference type="ARBA" id="ARBA00004651"/>
    </source>
</evidence>
<dbReference type="Gene3D" id="1.20.81.30">
    <property type="entry name" value="Type II secretion system (T2SS), domain F"/>
    <property type="match status" value="1"/>
</dbReference>
<protein>
    <recommendedName>
        <fullName evidence="7">Type II secretion system protein GspF domain-containing protein</fullName>
    </recommendedName>
</protein>
<dbReference type="PANTHER" id="PTHR35007:SF1">
    <property type="entry name" value="PILUS ASSEMBLY PROTEIN"/>
    <property type="match status" value="1"/>
</dbReference>
<evidence type="ECO:0000256" key="4">
    <source>
        <dbReference type="ARBA" id="ARBA00022989"/>
    </source>
</evidence>
<evidence type="ECO:0000256" key="3">
    <source>
        <dbReference type="ARBA" id="ARBA00022692"/>
    </source>
</evidence>
<evidence type="ECO:0000256" key="6">
    <source>
        <dbReference type="SAM" id="Phobius"/>
    </source>
</evidence>
<dbReference type="Proteomes" id="UP001500432">
    <property type="component" value="Unassembled WGS sequence"/>
</dbReference>
<sequence>MIAMDSPLVLVLGLLGVYVGLGVIVGIMVKSRRTVSAERRRPGVAAGPSALTKFTDSAVGAINRKLRGRDLRLVPADKFEQAGVRFSAGDFLLMCAAGAVAGAVSGFLLGGLGLAVLFALLMPAAMLVWLNLKASRRQGKFADQLPDTLQMLSGSLRAGHSLLRAVDGAADEAESPMGDELRRVVNETRIGKDLIESLLETAGRMKSEDFLWAAQAIETQREVGGNLAEVLENVNDTIRERAQLGRQVRALSAEGRMSAGVLLGLPIIMLILLSLMNPTYPRTFFGSFAGWLLLGVATVQLGVGAFWLSRIIKPKF</sequence>
<dbReference type="InterPro" id="IPR018076">
    <property type="entry name" value="T2SS_GspF_dom"/>
</dbReference>
<dbReference type="PANTHER" id="PTHR35007">
    <property type="entry name" value="INTEGRAL MEMBRANE PROTEIN-RELATED"/>
    <property type="match status" value="1"/>
</dbReference>
<keyword evidence="3 6" id="KW-0812">Transmembrane</keyword>